<evidence type="ECO:0000256" key="1">
    <source>
        <dbReference type="SAM" id="Phobius"/>
    </source>
</evidence>
<dbReference type="AlphaFoldDB" id="A0A8A7K845"/>
<dbReference type="EMBL" id="CP046640">
    <property type="protein sequence ID" value="QTL97963.1"/>
    <property type="molecule type" value="Genomic_DNA"/>
</dbReference>
<reference evidence="2" key="1">
    <citation type="submission" date="2019-12" db="EMBL/GenBank/DDBJ databases">
        <authorList>
            <person name="zhang j."/>
            <person name="sun C.M."/>
        </authorList>
    </citation>
    <scope>NUCLEOTIDE SEQUENCE</scope>
    <source>
        <strain evidence="2">NS-1</strain>
    </source>
</reference>
<feature type="transmembrane region" description="Helical" evidence="1">
    <location>
        <begin position="6"/>
        <end position="22"/>
    </location>
</feature>
<organism evidence="2 3">
    <name type="scientific">Iocasia fonsfrigidae</name>
    <dbReference type="NCBI Taxonomy" id="2682810"/>
    <lineage>
        <taxon>Bacteria</taxon>
        <taxon>Bacillati</taxon>
        <taxon>Bacillota</taxon>
        <taxon>Clostridia</taxon>
        <taxon>Halanaerobiales</taxon>
        <taxon>Halanaerobiaceae</taxon>
        <taxon>Iocasia</taxon>
    </lineage>
</organism>
<evidence type="ECO:0000313" key="2">
    <source>
        <dbReference type="EMBL" id="QTL97963.1"/>
    </source>
</evidence>
<accession>A0A8A7K845</accession>
<protein>
    <submittedName>
        <fullName evidence="2">Uncharacterized protein</fullName>
    </submittedName>
</protein>
<keyword evidence="3" id="KW-1185">Reference proteome</keyword>
<keyword evidence="1" id="KW-1133">Transmembrane helix</keyword>
<name>A0A8A7K845_9FIRM</name>
<gene>
    <name evidence="2" type="ORF">GM661_08215</name>
</gene>
<keyword evidence="1" id="KW-0472">Membrane</keyword>
<keyword evidence="1" id="KW-0812">Transmembrane</keyword>
<dbReference type="Proteomes" id="UP000665020">
    <property type="component" value="Chromosome"/>
</dbReference>
<sequence length="160" mass="18445">MDDILGAVIWIIIMVVGFYLKGNKNKSENKHNTKEKIGNKLNDFFKGTVDEEDDYLPAYMESKGSTMLDSKVAEDGIDEKPVGISENSSKKKNTKVAIKDFTQAKKEDKPQGYKTAKKEDCNYDLQINRERDIIQGIIFKEILDSPRALKPYRPIYYRRK</sequence>
<dbReference type="KEGG" id="ifn:GM661_08215"/>
<proteinExistence type="predicted"/>
<evidence type="ECO:0000313" key="3">
    <source>
        <dbReference type="Proteomes" id="UP000665020"/>
    </source>
</evidence>
<dbReference type="RefSeq" id="WP_230869568.1">
    <property type="nucleotide sequence ID" value="NZ_CP046640.1"/>
</dbReference>